<evidence type="ECO:0000313" key="3">
    <source>
        <dbReference type="EMBL" id="EKX46224.1"/>
    </source>
</evidence>
<protein>
    <recommendedName>
        <fullName evidence="6">B30.2/SPRY domain-containing protein</fullName>
    </recommendedName>
</protein>
<evidence type="ECO:0008006" key="6">
    <source>
        <dbReference type="Google" id="ProtNLM"/>
    </source>
</evidence>
<evidence type="ECO:0000256" key="2">
    <source>
        <dbReference type="SAM" id="SignalP"/>
    </source>
</evidence>
<dbReference type="Gene3D" id="2.60.120.920">
    <property type="match status" value="1"/>
</dbReference>
<reference evidence="5" key="2">
    <citation type="submission" date="2012-11" db="EMBL/GenBank/DDBJ databases">
        <authorList>
            <person name="Kuo A."/>
            <person name="Curtis B.A."/>
            <person name="Tanifuji G."/>
            <person name="Burki F."/>
            <person name="Gruber A."/>
            <person name="Irimia M."/>
            <person name="Maruyama S."/>
            <person name="Arias M.C."/>
            <person name="Ball S.G."/>
            <person name="Gile G.H."/>
            <person name="Hirakawa Y."/>
            <person name="Hopkins J.F."/>
            <person name="Rensing S.A."/>
            <person name="Schmutz J."/>
            <person name="Symeonidi A."/>
            <person name="Elias M."/>
            <person name="Eveleigh R.J."/>
            <person name="Herman E.K."/>
            <person name="Klute M.J."/>
            <person name="Nakayama T."/>
            <person name="Obornik M."/>
            <person name="Reyes-Prieto A."/>
            <person name="Armbrust E.V."/>
            <person name="Aves S.J."/>
            <person name="Beiko R.G."/>
            <person name="Coutinho P."/>
            <person name="Dacks J.B."/>
            <person name="Durnford D.G."/>
            <person name="Fast N.M."/>
            <person name="Green B.R."/>
            <person name="Grisdale C."/>
            <person name="Hempe F."/>
            <person name="Henrissat B."/>
            <person name="Hoppner M.P."/>
            <person name="Ishida K.-I."/>
            <person name="Kim E."/>
            <person name="Koreny L."/>
            <person name="Kroth P.G."/>
            <person name="Liu Y."/>
            <person name="Malik S.-B."/>
            <person name="Maier U.G."/>
            <person name="McRose D."/>
            <person name="Mock T."/>
            <person name="Neilson J.A."/>
            <person name="Onodera N.T."/>
            <person name="Poole A.M."/>
            <person name="Pritham E.J."/>
            <person name="Richards T.A."/>
            <person name="Rocap G."/>
            <person name="Roy S.W."/>
            <person name="Sarai C."/>
            <person name="Schaack S."/>
            <person name="Shirato S."/>
            <person name="Slamovits C.H."/>
            <person name="Spencer D.F."/>
            <person name="Suzuki S."/>
            <person name="Worden A.Z."/>
            <person name="Zauner S."/>
            <person name="Barry K."/>
            <person name="Bell C."/>
            <person name="Bharti A.K."/>
            <person name="Crow J.A."/>
            <person name="Grimwood J."/>
            <person name="Kramer R."/>
            <person name="Lindquist E."/>
            <person name="Lucas S."/>
            <person name="Salamov A."/>
            <person name="McFadden G.I."/>
            <person name="Lane C.E."/>
            <person name="Keeling P.J."/>
            <person name="Gray M.W."/>
            <person name="Grigoriev I.V."/>
            <person name="Archibald J.M."/>
        </authorList>
    </citation>
    <scope>NUCLEOTIDE SEQUENCE</scope>
    <source>
        <strain evidence="5">CCMP2712</strain>
    </source>
</reference>
<dbReference type="HOGENOM" id="CLU_356603_0_0_1"/>
<dbReference type="GeneID" id="17302859"/>
<feature type="compositionally biased region" description="Acidic residues" evidence="1">
    <location>
        <begin position="692"/>
        <end position="701"/>
    </location>
</feature>
<dbReference type="InterPro" id="IPR043136">
    <property type="entry name" value="B30.2/SPRY_sf"/>
</dbReference>
<evidence type="ECO:0000313" key="4">
    <source>
        <dbReference type="EnsemblProtists" id="EKX46224"/>
    </source>
</evidence>
<feature type="region of interest" description="Disordered" evidence="1">
    <location>
        <begin position="115"/>
        <end position="161"/>
    </location>
</feature>
<dbReference type="AlphaFoldDB" id="L1JDN6"/>
<keyword evidence="5" id="KW-1185">Reference proteome</keyword>
<feature type="compositionally biased region" description="Polar residues" evidence="1">
    <location>
        <begin position="761"/>
        <end position="773"/>
    </location>
</feature>
<dbReference type="RefSeq" id="XP_005833204.1">
    <property type="nucleotide sequence ID" value="XM_005833147.1"/>
</dbReference>
<feature type="region of interest" description="Disordered" evidence="1">
    <location>
        <begin position="677"/>
        <end position="787"/>
    </location>
</feature>
<name>L1JDN6_GUITC</name>
<gene>
    <name evidence="3" type="ORF">GUITHDRAFT_138339</name>
</gene>
<sequence length="787" mass="86229">MKVAVLMAVVLAEIVGGVGTMRGEDGGKRVDMARVDALVAFARGLAGVRARGMQREDGACPCRNRLSCRGLGGEDMAREEEGGDTAGGHARGGDAYLLSSCLRVETCRPARLMRLSGGRAKRPAKQPTQEKVGHSDTDDGENEDEEEEEDEESGSNDNRQDAEDILGQFEDEEDDLEPNAYLLMLVSFIPLSFHRLGTATSAMADPLSPAAANSMLAWATSKKRRQTKQLEPEERLSDMDDDELDEYITKGVGDDDDGKNKKNKRLGAPDVAGIDRIKLMVFSANAYGVGGRNMEFGGQREPSAQRISMDPNAAQQNRAGGIGGSQQEFSLPVYAAPSEASLPGGPTGQLPPYQPAPIPPHMRVTVFNPPPGPGNVVPPEDLEEDLSMEELEEVDGLFFGQWKDAAVCVDRFEVETAGRHLKIEEAGKVLQCRGGEQYHGWSNFVRFSSFARTTRPMTTSGEQTVKINYIEYEVRECCDVEVPRTLTAEKIKGWGSPIFLMIGVTSDDDLDFDYVTFPLNAVVWCQNGKLKWGWDPTAVSMRMPNPESMRSSLTVETVYGDKIGVLLDLQQRKVGFVKNGVLLNELTVYDMPVEQDLRFIASLYDAGSELAIVEPSQALETLNSLRNLDWSKWNSPPPPGAFWDGVMRKIEDNPDDSFSFTESSSSSEDDKRMLRSYMGKDAPPDLATSTEESTEETEDEQDKDKEAEEQVIIGHNLTAAEAPRMSVRGQDDSQLVTSSLSASDIDDELDFAGRLYDSHEQISQASPPSSTEKAVTPPERSSPSESS</sequence>
<dbReference type="EMBL" id="JH992995">
    <property type="protein sequence ID" value="EKX46224.1"/>
    <property type="molecule type" value="Genomic_DNA"/>
</dbReference>
<feature type="compositionally biased region" description="Low complexity" evidence="1">
    <location>
        <begin position="777"/>
        <end position="787"/>
    </location>
</feature>
<dbReference type="PaxDb" id="55529-EKX46224"/>
<proteinExistence type="predicted"/>
<accession>L1JDN6</accession>
<evidence type="ECO:0000256" key="1">
    <source>
        <dbReference type="SAM" id="MobiDB-lite"/>
    </source>
</evidence>
<reference evidence="4" key="3">
    <citation type="submission" date="2016-03" db="UniProtKB">
        <authorList>
            <consortium name="EnsemblProtists"/>
        </authorList>
    </citation>
    <scope>IDENTIFICATION</scope>
</reference>
<reference evidence="3 5" key="1">
    <citation type="journal article" date="2012" name="Nature">
        <title>Algal genomes reveal evolutionary mosaicism and the fate of nucleomorphs.</title>
        <authorList>
            <consortium name="DOE Joint Genome Institute"/>
            <person name="Curtis B.A."/>
            <person name="Tanifuji G."/>
            <person name="Burki F."/>
            <person name="Gruber A."/>
            <person name="Irimia M."/>
            <person name="Maruyama S."/>
            <person name="Arias M.C."/>
            <person name="Ball S.G."/>
            <person name="Gile G.H."/>
            <person name="Hirakawa Y."/>
            <person name="Hopkins J.F."/>
            <person name="Kuo A."/>
            <person name="Rensing S.A."/>
            <person name="Schmutz J."/>
            <person name="Symeonidi A."/>
            <person name="Elias M."/>
            <person name="Eveleigh R.J."/>
            <person name="Herman E.K."/>
            <person name="Klute M.J."/>
            <person name="Nakayama T."/>
            <person name="Obornik M."/>
            <person name="Reyes-Prieto A."/>
            <person name="Armbrust E.V."/>
            <person name="Aves S.J."/>
            <person name="Beiko R.G."/>
            <person name="Coutinho P."/>
            <person name="Dacks J.B."/>
            <person name="Durnford D.G."/>
            <person name="Fast N.M."/>
            <person name="Green B.R."/>
            <person name="Grisdale C.J."/>
            <person name="Hempel F."/>
            <person name="Henrissat B."/>
            <person name="Hoppner M.P."/>
            <person name="Ishida K."/>
            <person name="Kim E."/>
            <person name="Koreny L."/>
            <person name="Kroth P.G."/>
            <person name="Liu Y."/>
            <person name="Malik S.B."/>
            <person name="Maier U.G."/>
            <person name="McRose D."/>
            <person name="Mock T."/>
            <person name="Neilson J.A."/>
            <person name="Onodera N.T."/>
            <person name="Poole A.M."/>
            <person name="Pritham E.J."/>
            <person name="Richards T.A."/>
            <person name="Rocap G."/>
            <person name="Roy S.W."/>
            <person name="Sarai C."/>
            <person name="Schaack S."/>
            <person name="Shirato S."/>
            <person name="Slamovits C.H."/>
            <person name="Spencer D.F."/>
            <person name="Suzuki S."/>
            <person name="Worden A.Z."/>
            <person name="Zauner S."/>
            <person name="Barry K."/>
            <person name="Bell C."/>
            <person name="Bharti A.K."/>
            <person name="Crow J.A."/>
            <person name="Grimwood J."/>
            <person name="Kramer R."/>
            <person name="Lindquist E."/>
            <person name="Lucas S."/>
            <person name="Salamov A."/>
            <person name="McFadden G.I."/>
            <person name="Lane C.E."/>
            <person name="Keeling P.J."/>
            <person name="Gray M.W."/>
            <person name="Grigoriev I.V."/>
            <person name="Archibald J.M."/>
        </authorList>
    </citation>
    <scope>NUCLEOTIDE SEQUENCE</scope>
    <source>
        <strain evidence="3 5">CCMP2712</strain>
    </source>
</reference>
<feature type="chain" id="PRO_5008771211" description="B30.2/SPRY domain-containing protein" evidence="2">
    <location>
        <begin position="21"/>
        <end position="787"/>
    </location>
</feature>
<dbReference type="KEGG" id="gtt:GUITHDRAFT_138339"/>
<feature type="compositionally biased region" description="Acidic residues" evidence="1">
    <location>
        <begin position="138"/>
        <end position="154"/>
    </location>
</feature>
<evidence type="ECO:0000313" key="5">
    <source>
        <dbReference type="Proteomes" id="UP000011087"/>
    </source>
</evidence>
<feature type="compositionally biased region" description="Polar residues" evidence="1">
    <location>
        <begin position="732"/>
        <end position="742"/>
    </location>
</feature>
<organism evidence="3">
    <name type="scientific">Guillardia theta (strain CCMP2712)</name>
    <name type="common">Cryptophyte</name>
    <dbReference type="NCBI Taxonomy" id="905079"/>
    <lineage>
        <taxon>Eukaryota</taxon>
        <taxon>Cryptophyceae</taxon>
        <taxon>Pyrenomonadales</taxon>
        <taxon>Geminigeraceae</taxon>
        <taxon>Guillardia</taxon>
    </lineage>
</organism>
<keyword evidence="2" id="KW-0732">Signal</keyword>
<feature type="region of interest" description="Disordered" evidence="1">
    <location>
        <begin position="248"/>
        <end position="267"/>
    </location>
</feature>
<dbReference type="Proteomes" id="UP000011087">
    <property type="component" value="Unassembled WGS sequence"/>
</dbReference>
<feature type="signal peptide" evidence="2">
    <location>
        <begin position="1"/>
        <end position="20"/>
    </location>
</feature>
<dbReference type="EnsemblProtists" id="EKX46224">
    <property type="protein sequence ID" value="EKX46224"/>
    <property type="gene ID" value="GUITHDRAFT_138339"/>
</dbReference>